<dbReference type="PANTHER" id="PTHR11785:SF382">
    <property type="entry name" value="LOW-AFFINITY METHIONINE PERMEASE"/>
    <property type="match status" value="1"/>
</dbReference>
<dbReference type="InterPro" id="IPR050598">
    <property type="entry name" value="AminoAcid_Transporter"/>
</dbReference>
<feature type="transmembrane region" description="Helical" evidence="6">
    <location>
        <begin position="559"/>
        <end position="578"/>
    </location>
</feature>
<feature type="transmembrane region" description="Helical" evidence="6">
    <location>
        <begin position="99"/>
        <end position="117"/>
    </location>
</feature>
<dbReference type="GO" id="GO:0016020">
    <property type="term" value="C:membrane"/>
    <property type="evidence" value="ECO:0007669"/>
    <property type="project" value="UniProtKB-SubCell"/>
</dbReference>
<dbReference type="Proteomes" id="UP000531561">
    <property type="component" value="Unassembled WGS sequence"/>
</dbReference>
<dbReference type="Gene3D" id="1.20.1740.10">
    <property type="entry name" value="Amino acid/polyamine transporter I"/>
    <property type="match status" value="1"/>
</dbReference>
<evidence type="ECO:0000256" key="6">
    <source>
        <dbReference type="SAM" id="Phobius"/>
    </source>
</evidence>
<dbReference type="GeneID" id="59266403"/>
<feature type="region of interest" description="Disordered" evidence="5">
    <location>
        <begin position="1"/>
        <end position="26"/>
    </location>
</feature>
<comment type="caution">
    <text evidence="7">The sequence shown here is derived from an EMBL/GenBank/DDBJ whole genome shotgun (WGS) entry which is preliminary data.</text>
</comment>
<evidence type="ECO:0000256" key="4">
    <source>
        <dbReference type="ARBA" id="ARBA00023136"/>
    </source>
</evidence>
<feature type="transmembrane region" description="Helical" evidence="6">
    <location>
        <begin position="488"/>
        <end position="507"/>
    </location>
</feature>
<evidence type="ECO:0000256" key="2">
    <source>
        <dbReference type="ARBA" id="ARBA00022692"/>
    </source>
</evidence>
<feature type="compositionally biased region" description="Pro residues" evidence="5">
    <location>
        <begin position="1"/>
        <end position="11"/>
    </location>
</feature>
<feature type="transmembrane region" description="Helical" evidence="6">
    <location>
        <begin position="223"/>
        <end position="243"/>
    </location>
</feature>
<accession>A0A8H6EDP3</accession>
<evidence type="ECO:0000256" key="1">
    <source>
        <dbReference type="ARBA" id="ARBA00004141"/>
    </source>
</evidence>
<feature type="transmembrane region" description="Helical" evidence="6">
    <location>
        <begin position="455"/>
        <end position="476"/>
    </location>
</feature>
<feature type="transmembrane region" description="Helical" evidence="6">
    <location>
        <begin position="197"/>
        <end position="217"/>
    </location>
</feature>
<organism evidence="7 8">
    <name type="scientific">Botrytis fragariae</name>
    <dbReference type="NCBI Taxonomy" id="1964551"/>
    <lineage>
        <taxon>Eukaryota</taxon>
        <taxon>Fungi</taxon>
        <taxon>Dikarya</taxon>
        <taxon>Ascomycota</taxon>
        <taxon>Pezizomycotina</taxon>
        <taxon>Leotiomycetes</taxon>
        <taxon>Helotiales</taxon>
        <taxon>Sclerotiniaceae</taxon>
        <taxon>Botrytis</taxon>
    </lineage>
</organism>
<dbReference type="PANTHER" id="PTHR11785">
    <property type="entry name" value="AMINO ACID TRANSPORTER"/>
    <property type="match status" value="1"/>
</dbReference>
<feature type="transmembrane region" description="Helical" evidence="6">
    <location>
        <begin position="528"/>
        <end position="547"/>
    </location>
</feature>
<gene>
    <name evidence="7" type="ORF">Bfra_012395</name>
</gene>
<reference evidence="7 8" key="1">
    <citation type="journal article" date="2020" name="Phytopathology">
        <title>A high-quality genome resource of Botrytis fragariae, a new and rapidly spreading fungal pathogen causing strawberry gray mold in the U.S.A.</title>
        <authorList>
            <person name="Wu Y."/>
            <person name="Saski C.A."/>
            <person name="Schnabel G."/>
            <person name="Xiao S."/>
            <person name="Hu M."/>
        </authorList>
    </citation>
    <scope>NUCLEOTIDE SEQUENCE [LARGE SCALE GENOMIC DNA]</scope>
    <source>
        <strain evidence="7 8">BVB16</strain>
    </source>
</reference>
<keyword evidence="2 6" id="KW-0812">Transmembrane</keyword>
<evidence type="ECO:0000313" key="7">
    <source>
        <dbReference type="EMBL" id="KAF5868484.1"/>
    </source>
</evidence>
<dbReference type="RefSeq" id="XP_037187433.1">
    <property type="nucleotide sequence ID" value="XM_037342711.1"/>
</dbReference>
<keyword evidence="8" id="KW-1185">Reference proteome</keyword>
<feature type="transmembrane region" description="Helical" evidence="6">
    <location>
        <begin position="154"/>
        <end position="185"/>
    </location>
</feature>
<dbReference type="GO" id="GO:0015179">
    <property type="term" value="F:L-amino acid transmembrane transporter activity"/>
    <property type="evidence" value="ECO:0007669"/>
    <property type="project" value="TreeGrafter"/>
</dbReference>
<name>A0A8H6EDP3_9HELO</name>
<feature type="transmembrane region" description="Helical" evidence="6">
    <location>
        <begin position="312"/>
        <end position="334"/>
    </location>
</feature>
<dbReference type="PIRSF" id="PIRSF006060">
    <property type="entry name" value="AA_transporter"/>
    <property type="match status" value="1"/>
</dbReference>
<keyword evidence="3 6" id="KW-1133">Transmembrane helix</keyword>
<dbReference type="EMBL" id="JABFCT010000022">
    <property type="protein sequence ID" value="KAF5868484.1"/>
    <property type="molecule type" value="Genomic_DNA"/>
</dbReference>
<dbReference type="InterPro" id="IPR002293">
    <property type="entry name" value="AA/rel_permease1"/>
</dbReference>
<keyword evidence="4 6" id="KW-0472">Membrane</keyword>
<dbReference type="Pfam" id="PF13520">
    <property type="entry name" value="AA_permease_2"/>
    <property type="match status" value="1"/>
</dbReference>
<dbReference type="OrthoDB" id="5982228at2759"/>
<protein>
    <submittedName>
        <fullName evidence="7">Putative high affinity methionine permease protein</fullName>
    </submittedName>
</protein>
<evidence type="ECO:0000313" key="8">
    <source>
        <dbReference type="Proteomes" id="UP000531561"/>
    </source>
</evidence>
<proteinExistence type="predicted"/>
<evidence type="ECO:0000256" key="5">
    <source>
        <dbReference type="SAM" id="MobiDB-lite"/>
    </source>
</evidence>
<evidence type="ECO:0000256" key="3">
    <source>
        <dbReference type="ARBA" id="ARBA00022989"/>
    </source>
</evidence>
<comment type="subcellular location">
    <subcellularLocation>
        <location evidence="1">Membrane</location>
        <topology evidence="1">Multi-pass membrane protein</topology>
    </subcellularLocation>
</comment>
<feature type="transmembrane region" description="Helical" evidence="6">
    <location>
        <begin position="370"/>
        <end position="391"/>
    </location>
</feature>
<sequence>MMGNPAQPPSPTMSVPSEGLHQDRSNISLGGLSVDDLVYLDEQEAIGNSSKEFTKSPEDKDLLSRFQVACIIINRMMGTGIFESPTTIIQQDRNIGASLVLWTLGFIATMAGTLMYVEYGLTIPRHRMAGEIQAVPRSGGELNYLKFLTKHPQYMAICMFGFIFVVVGNSAANCVSFAVHCLAAAGINDPPKGAVQGIALGTAWLVTLLHALGRMFGVHLNSAFAVTKVSMLIMMIILGFMVLNNHTGHFHRNPLSYSNLDTTTSFKELGKGDHARGFAAAYLNIIFTCGGWNQANYVLGEIKKPTTRFRGISLWTVGTMCLLYLLTNISYMIVVVVPQDGNFPDGESVAEQFFKRTIGQAWNEGRASQLMNACLAVSSLGNVIVTTFTAARVKQEIAKEGILPFSLVFARNVNIIEWTTKRLKRSEQVREPVEHPPQGGVTTTPERAEIEPIPFPALVLHCAFSTILILASIRIPKSRDAYPLLVEIYTYPIDAMVAICLSFGMIWMRSRETDEWNTYSTTNRWFSLITAIIVFVANAFPVAALWIPESSSGSSIPWYIVPTIGWTLVLAGFIYYVVFRFAVPLFLGGAVLEVKRDPVIGIDNEGHFVQHGEMVYQKWSVPEDEDIPYPNGYRNEVELKQLHQYERRV</sequence>
<dbReference type="AlphaFoldDB" id="A0A8H6EDP3"/>